<evidence type="ECO:0000259" key="7">
    <source>
        <dbReference type="PROSITE" id="PS50112"/>
    </source>
</evidence>
<protein>
    <recommendedName>
        <fullName evidence="2">histidine kinase</fullName>
        <ecNumber evidence="2">2.7.13.3</ecNumber>
    </recommendedName>
</protein>
<keyword evidence="5 9" id="KW-0418">Kinase</keyword>
<feature type="domain" description="PAC" evidence="8">
    <location>
        <begin position="317"/>
        <end position="367"/>
    </location>
</feature>
<dbReference type="PRINTS" id="PR00344">
    <property type="entry name" value="BCTRLSENSOR"/>
</dbReference>
<evidence type="ECO:0000256" key="4">
    <source>
        <dbReference type="ARBA" id="ARBA00022679"/>
    </source>
</evidence>
<dbReference type="RefSeq" id="WP_058566252.1">
    <property type="nucleotide sequence ID" value="NZ_LOPW02000010.1"/>
</dbReference>
<evidence type="ECO:0000256" key="3">
    <source>
        <dbReference type="ARBA" id="ARBA00022553"/>
    </source>
</evidence>
<dbReference type="Pfam" id="PF00512">
    <property type="entry name" value="HisKA"/>
    <property type="match status" value="1"/>
</dbReference>
<dbReference type="PANTHER" id="PTHR43304">
    <property type="entry name" value="PHYTOCHROME-LIKE PROTEIN CPH1"/>
    <property type="match status" value="1"/>
</dbReference>
<dbReference type="InterPro" id="IPR005467">
    <property type="entry name" value="His_kinase_dom"/>
</dbReference>
<dbReference type="Gene3D" id="3.30.450.20">
    <property type="entry name" value="PAS domain"/>
    <property type="match status" value="3"/>
</dbReference>
<keyword evidence="10" id="KW-1185">Reference proteome</keyword>
<dbReference type="Pfam" id="PF02518">
    <property type="entry name" value="HATPase_c"/>
    <property type="match status" value="1"/>
</dbReference>
<dbReference type="InterPro" id="IPR003594">
    <property type="entry name" value="HATPase_dom"/>
</dbReference>
<feature type="domain" description="Histidine kinase" evidence="6">
    <location>
        <begin position="666"/>
        <end position="863"/>
    </location>
</feature>
<evidence type="ECO:0000256" key="2">
    <source>
        <dbReference type="ARBA" id="ARBA00012438"/>
    </source>
</evidence>
<dbReference type="InterPro" id="IPR029016">
    <property type="entry name" value="GAF-like_dom_sf"/>
</dbReference>
<organism evidence="9 10">
    <name type="scientific">Haloferax marisrubri</name>
    <dbReference type="NCBI Taxonomy" id="1544719"/>
    <lineage>
        <taxon>Archaea</taxon>
        <taxon>Methanobacteriati</taxon>
        <taxon>Methanobacteriota</taxon>
        <taxon>Stenosarchaea group</taxon>
        <taxon>Halobacteria</taxon>
        <taxon>Halobacteriales</taxon>
        <taxon>Haloferacaceae</taxon>
        <taxon>Haloferax</taxon>
    </lineage>
</organism>
<dbReference type="Pfam" id="PF00989">
    <property type="entry name" value="PAS"/>
    <property type="match status" value="1"/>
</dbReference>
<dbReference type="EMBL" id="LOPW02000010">
    <property type="protein sequence ID" value="POG55268.1"/>
    <property type="molecule type" value="Genomic_DNA"/>
</dbReference>
<dbReference type="InterPro" id="IPR001610">
    <property type="entry name" value="PAC"/>
</dbReference>
<dbReference type="InterPro" id="IPR013655">
    <property type="entry name" value="PAS_fold_3"/>
</dbReference>
<dbReference type="NCBIfam" id="TIGR00229">
    <property type="entry name" value="sensory_box"/>
    <property type="match status" value="3"/>
</dbReference>
<dbReference type="InterPro" id="IPR004358">
    <property type="entry name" value="Sig_transdc_His_kin-like_C"/>
</dbReference>
<dbReference type="PROSITE" id="PS50112">
    <property type="entry name" value="PAS"/>
    <property type="match status" value="3"/>
</dbReference>
<dbReference type="SUPFAM" id="SSF55785">
    <property type="entry name" value="PYP-like sensor domain (PAS domain)"/>
    <property type="match status" value="3"/>
</dbReference>
<dbReference type="GO" id="GO:0000155">
    <property type="term" value="F:phosphorelay sensor kinase activity"/>
    <property type="evidence" value="ECO:0007669"/>
    <property type="project" value="InterPro"/>
</dbReference>
<evidence type="ECO:0000313" key="10">
    <source>
        <dbReference type="Proteomes" id="UP000053621"/>
    </source>
</evidence>
<dbReference type="InterPro" id="IPR013767">
    <property type="entry name" value="PAS_fold"/>
</dbReference>
<evidence type="ECO:0000256" key="5">
    <source>
        <dbReference type="ARBA" id="ARBA00022777"/>
    </source>
</evidence>
<dbReference type="SMART" id="SM00387">
    <property type="entry name" value="HATPase_c"/>
    <property type="match status" value="1"/>
</dbReference>
<accession>A0A2P4NQC2</accession>
<dbReference type="EC" id="2.7.13.3" evidence="2"/>
<dbReference type="GO" id="GO:0006355">
    <property type="term" value="P:regulation of DNA-templated transcription"/>
    <property type="evidence" value="ECO:0007669"/>
    <property type="project" value="InterPro"/>
</dbReference>
<dbReference type="InterPro" id="IPR035965">
    <property type="entry name" value="PAS-like_dom_sf"/>
</dbReference>
<feature type="domain" description="PAS" evidence="7">
    <location>
        <begin position="242"/>
        <end position="312"/>
    </location>
</feature>
<evidence type="ECO:0000313" key="9">
    <source>
        <dbReference type="EMBL" id="POG55268.1"/>
    </source>
</evidence>
<dbReference type="SMART" id="SM00065">
    <property type="entry name" value="GAF"/>
    <property type="match status" value="1"/>
</dbReference>
<evidence type="ECO:0000259" key="8">
    <source>
        <dbReference type="PROSITE" id="PS50113"/>
    </source>
</evidence>
<dbReference type="SMART" id="SM00086">
    <property type="entry name" value="PAC"/>
    <property type="match status" value="3"/>
</dbReference>
<dbReference type="Gene3D" id="3.30.565.10">
    <property type="entry name" value="Histidine kinase-like ATPase, C-terminal domain"/>
    <property type="match status" value="1"/>
</dbReference>
<dbReference type="InterPro" id="IPR003018">
    <property type="entry name" value="GAF"/>
</dbReference>
<comment type="caution">
    <text evidence="9">The sequence shown here is derived from an EMBL/GenBank/DDBJ whole genome shotgun (WGS) entry which is preliminary data.</text>
</comment>
<comment type="catalytic activity">
    <reaction evidence="1">
        <text>ATP + protein L-histidine = ADP + protein N-phospho-L-histidine.</text>
        <dbReference type="EC" id="2.7.13.3"/>
    </reaction>
</comment>
<dbReference type="Pfam" id="PF08447">
    <property type="entry name" value="PAS_3"/>
    <property type="match status" value="1"/>
</dbReference>
<feature type="domain" description="PAS" evidence="7">
    <location>
        <begin position="364"/>
        <end position="439"/>
    </location>
</feature>
<dbReference type="PROSITE" id="PS50113">
    <property type="entry name" value="PAC"/>
    <property type="match status" value="2"/>
</dbReference>
<dbReference type="InterPro" id="IPR036890">
    <property type="entry name" value="HATPase_C_sf"/>
</dbReference>
<dbReference type="CDD" id="cd00130">
    <property type="entry name" value="PAS"/>
    <property type="match status" value="2"/>
</dbReference>
<dbReference type="SMART" id="SM00388">
    <property type="entry name" value="HisKA"/>
    <property type="match status" value="1"/>
</dbReference>
<feature type="domain" description="PAS" evidence="7">
    <location>
        <begin position="125"/>
        <end position="194"/>
    </location>
</feature>
<name>A0A2P4NQC2_9EURY</name>
<evidence type="ECO:0000259" key="6">
    <source>
        <dbReference type="PROSITE" id="PS50109"/>
    </source>
</evidence>
<dbReference type="AlphaFoldDB" id="A0A2P4NQC2"/>
<dbReference type="InterPro" id="IPR013656">
    <property type="entry name" value="PAS_4"/>
</dbReference>
<dbReference type="SMART" id="SM00091">
    <property type="entry name" value="PAS"/>
    <property type="match status" value="3"/>
</dbReference>
<dbReference type="OrthoDB" id="342253at2157"/>
<dbReference type="InterPro" id="IPR003661">
    <property type="entry name" value="HisK_dim/P_dom"/>
</dbReference>
<dbReference type="InterPro" id="IPR000014">
    <property type="entry name" value="PAS"/>
</dbReference>
<dbReference type="Pfam" id="PF13185">
    <property type="entry name" value="GAF_2"/>
    <property type="match status" value="1"/>
</dbReference>
<dbReference type="SUPFAM" id="SSF55781">
    <property type="entry name" value="GAF domain-like"/>
    <property type="match status" value="1"/>
</dbReference>
<dbReference type="InterPro" id="IPR000700">
    <property type="entry name" value="PAS-assoc_C"/>
</dbReference>
<dbReference type="Gene3D" id="3.30.450.40">
    <property type="match status" value="1"/>
</dbReference>
<dbReference type="Pfam" id="PF08448">
    <property type="entry name" value="PAS_4"/>
    <property type="match status" value="1"/>
</dbReference>
<dbReference type="InterPro" id="IPR036097">
    <property type="entry name" value="HisK_dim/P_sf"/>
</dbReference>
<dbReference type="SUPFAM" id="SSF55874">
    <property type="entry name" value="ATPase domain of HSP90 chaperone/DNA topoisomerase II/histidine kinase"/>
    <property type="match status" value="1"/>
</dbReference>
<dbReference type="Gene3D" id="1.10.287.130">
    <property type="match status" value="1"/>
</dbReference>
<dbReference type="CDD" id="cd00082">
    <property type="entry name" value="HisKA"/>
    <property type="match status" value="1"/>
</dbReference>
<evidence type="ECO:0000256" key="1">
    <source>
        <dbReference type="ARBA" id="ARBA00000085"/>
    </source>
</evidence>
<reference evidence="9" key="1">
    <citation type="submission" date="2017-08" db="EMBL/GenBank/DDBJ databases">
        <title>Haloferax marisrubri sp. nov., isolated from the Discovery deep brine-seawater interface in the Red Sea.</title>
        <authorList>
            <person name="Zhang G."/>
            <person name="Stingl U."/>
        </authorList>
    </citation>
    <scope>NUCLEOTIDE SEQUENCE [LARGE SCALE GENOMIC DNA]</scope>
    <source>
        <strain evidence="9">SB3</strain>
    </source>
</reference>
<gene>
    <name evidence="9" type="ORF">AUR65_007515</name>
</gene>
<keyword evidence="3" id="KW-0597">Phosphoprotein</keyword>
<dbReference type="PROSITE" id="PS50109">
    <property type="entry name" value="HIS_KIN"/>
    <property type="match status" value="1"/>
</dbReference>
<dbReference type="InterPro" id="IPR052162">
    <property type="entry name" value="Sensor_kinase/Photoreceptor"/>
</dbReference>
<feature type="domain" description="PAC" evidence="8">
    <location>
        <begin position="443"/>
        <end position="494"/>
    </location>
</feature>
<keyword evidence="4" id="KW-0808">Transferase</keyword>
<dbReference type="SUPFAM" id="SSF47384">
    <property type="entry name" value="Homodimeric domain of signal transducing histidine kinase"/>
    <property type="match status" value="1"/>
</dbReference>
<dbReference type="Proteomes" id="UP000053621">
    <property type="component" value="Unassembled WGS sequence"/>
</dbReference>
<sequence>MSDSRVVLVDECPDGLVEAVERRGFTTETCEGPDAAFDALDDGVGGVVLCGDVDTEFVSRIRDRVGVVPVFFLVTHGTASAGGSAHGSGAIVVGLPRTKKATAAVAARIERTIEFSRWASSGRDSDSLYRTVVEQSHDAIFIAQDGDFRFWNRRLTELTGRSDDELAETALLDVIHPDDREKVSRISETRRRGGDAPVSYEVRLVDAEGGVRECAANVKDIEYHGSYGVLVSMRDVTEQRATEAQFRGLVELARDLVTLVGTDGRIKYQSPSVTDVLGFEPGELVGRRVADLIHPDDWEHVEAVFDHALQTGADGTEAVRYRHRNAEGSWTWLESVGSNQADTSVGGFVVTSRNVTEQRSYEQRLKRYETIVESIGQGAYVVDESGVVQFINETALSRTTIPMSAFVGRHISALRDAGYLADEYYERAEAALDAILDGESTRERFEIELSLPEKNYVVEFTVSPIVGDDDEVVGAVGISTDVTARKRYEQRLNALHASTRRLTGATNREEVAEIVREAATEVLDYAISGVLLYDESLDALVPTAFTDEAWAVFGDVPPIPRGAGLTWEVFERGEHNLYRDVGSNPRRFVLDAGVKEELIVPIPDHGVFFVASLGDDSLADQRIALAKVLAANTRAVLDRVEREQLLRRRERELASQNEQLESFASVVSHDLKNPLNAAMGYLELAREQYDGDELDRVAAAHDRMAGIVEDVLALARNGQTVEEAERLSLGSVAEAAWTTAASDAPEATLVVDGEISVNAHRGRLRQLLENLFSNAIRHGGDEVTVGVGPLDDRAGFYVEDDGPGIPPDDRPRIFEAGYTTSSEGTGFGLSVVMSVVNAHGWSVWFVESDDGGARFEITTESNR</sequence>
<dbReference type="CDD" id="cd00075">
    <property type="entry name" value="HATPase"/>
    <property type="match status" value="1"/>
</dbReference>
<proteinExistence type="predicted"/>
<dbReference type="PANTHER" id="PTHR43304:SF1">
    <property type="entry name" value="PAC DOMAIN-CONTAINING PROTEIN"/>
    <property type="match status" value="1"/>
</dbReference>